<dbReference type="Pfam" id="PF01032">
    <property type="entry name" value="FecCD"/>
    <property type="match status" value="1"/>
</dbReference>
<dbReference type="PATRIC" id="fig|1121335.3.peg.1855"/>
<keyword evidence="10" id="KW-1185">Reference proteome</keyword>
<evidence type="ECO:0000256" key="6">
    <source>
        <dbReference type="ARBA" id="ARBA00022989"/>
    </source>
</evidence>
<dbReference type="SUPFAM" id="SSF81345">
    <property type="entry name" value="ABC transporter involved in vitamin B12 uptake, BtuC"/>
    <property type="match status" value="1"/>
</dbReference>
<evidence type="ECO:0000313" key="9">
    <source>
        <dbReference type="EMBL" id="AGC68838.1"/>
    </source>
</evidence>
<dbReference type="STRING" id="1121335.Cst_c18610"/>
<feature type="transmembrane region" description="Helical" evidence="8">
    <location>
        <begin position="211"/>
        <end position="229"/>
    </location>
</feature>
<evidence type="ECO:0000313" key="10">
    <source>
        <dbReference type="Proteomes" id="UP000011220"/>
    </source>
</evidence>
<keyword evidence="4" id="KW-1003">Cell membrane</keyword>
<name>L7VTE0_THES1</name>
<feature type="transmembrane region" description="Helical" evidence="8">
    <location>
        <begin position="249"/>
        <end position="282"/>
    </location>
</feature>
<evidence type="ECO:0000256" key="5">
    <source>
        <dbReference type="ARBA" id="ARBA00022692"/>
    </source>
</evidence>
<comment type="subcellular location">
    <subcellularLocation>
        <location evidence="1">Cell membrane</location>
        <topology evidence="1">Multi-pass membrane protein</topology>
    </subcellularLocation>
</comment>
<feature type="transmembrane region" description="Helical" evidence="8">
    <location>
        <begin position="322"/>
        <end position="341"/>
    </location>
</feature>
<dbReference type="AlphaFoldDB" id="L7VTE0"/>
<keyword evidence="3" id="KW-0813">Transport</keyword>
<evidence type="ECO:0000256" key="1">
    <source>
        <dbReference type="ARBA" id="ARBA00004651"/>
    </source>
</evidence>
<keyword evidence="5 8" id="KW-0812">Transmembrane</keyword>
<sequence length="382" mass="41985">MPVSGMFILIYGCLQLPERRGTLNDLIKKNLSTFVLAAVLLVLSVWSLFIGVLNLDISGIFKGDVKQIELLLISRLPRLLAIICTGVGMSVAGLIMQQLCMNKFVSPTTGATISSAQFGILIALLFMPSSTLWSRALFAFATAIIGTWVFIGFIQRIRFKDPIMVPLVGVMFGNIINGITSFLAYKYNMTQALSSWLVGHFSMVLRGRYEIVYLVVPLVILAFVYANHFNIVGMGRDFSENLGVNYNLVLFMGLTIASMITASVVVVVGAISYIGLIVPNLVAMFKGDKIRGTLIDTALFGAIFVLVCDMLARVLIAPYELPIELIIGIAGSVVYIVLLFYRLKHGRKAIKLWKAKNVEGREGGKKCETTSFKSVGEPSFRR</sequence>
<dbReference type="Gene3D" id="1.10.3470.10">
    <property type="entry name" value="ABC transporter involved in vitamin B12 uptake, BtuC"/>
    <property type="match status" value="1"/>
</dbReference>
<dbReference type="InterPro" id="IPR037294">
    <property type="entry name" value="ABC_BtuC-like"/>
</dbReference>
<gene>
    <name evidence="9" type="ordered locus">Cst_c18610</name>
</gene>
<protein>
    <submittedName>
        <fullName evidence="9">Enterochelin ABC transporter, permease protein</fullName>
    </submittedName>
</protein>
<dbReference type="KEGG" id="css:Cst_c18610"/>
<organism evidence="9 10">
    <name type="scientific">Thermoclostridium stercorarium (strain ATCC 35414 / DSM 8532 / NCIMB 11754)</name>
    <name type="common">Clostridium stercorarium</name>
    <dbReference type="NCBI Taxonomy" id="1121335"/>
    <lineage>
        <taxon>Bacteria</taxon>
        <taxon>Bacillati</taxon>
        <taxon>Bacillota</taxon>
        <taxon>Clostridia</taxon>
        <taxon>Eubacteriales</taxon>
        <taxon>Oscillospiraceae</taxon>
        <taxon>Thermoclostridium</taxon>
    </lineage>
</organism>
<evidence type="ECO:0000256" key="8">
    <source>
        <dbReference type="SAM" id="Phobius"/>
    </source>
</evidence>
<dbReference type="eggNOG" id="COG4606">
    <property type="taxonomic scope" value="Bacteria"/>
</dbReference>
<dbReference type="GO" id="GO:0005886">
    <property type="term" value="C:plasma membrane"/>
    <property type="evidence" value="ECO:0007669"/>
    <property type="project" value="UniProtKB-SubCell"/>
</dbReference>
<evidence type="ECO:0000256" key="4">
    <source>
        <dbReference type="ARBA" id="ARBA00022475"/>
    </source>
</evidence>
<feature type="transmembrane region" description="Helical" evidence="8">
    <location>
        <begin position="76"/>
        <end position="96"/>
    </location>
</feature>
<evidence type="ECO:0000256" key="7">
    <source>
        <dbReference type="ARBA" id="ARBA00023136"/>
    </source>
</evidence>
<dbReference type="PANTHER" id="PTHR30472">
    <property type="entry name" value="FERRIC ENTEROBACTIN TRANSPORT SYSTEM PERMEASE PROTEIN"/>
    <property type="match status" value="1"/>
</dbReference>
<feature type="transmembrane region" description="Helical" evidence="8">
    <location>
        <begin position="31"/>
        <end position="55"/>
    </location>
</feature>
<keyword evidence="7 8" id="KW-0472">Membrane</keyword>
<reference evidence="9 10" key="1">
    <citation type="journal article" date="2013" name="Genome Announc.">
        <title>Complete genome sequence of Clostridium stercorarium subsp. stercorarium strain DSM 8532, a thermophilic degrader of plant cell wall fibers.</title>
        <authorList>
            <person name="Poehlein A."/>
            <person name="Zverlov V.V."/>
            <person name="Daniel R."/>
            <person name="Schwarz W.H."/>
            <person name="Liebl W."/>
        </authorList>
    </citation>
    <scope>NUCLEOTIDE SEQUENCE [LARGE SCALE GENOMIC DNA]</scope>
    <source>
        <strain evidence="10">ATCC 35414 / DSM 8532 / NCIMB 11754</strain>
    </source>
</reference>
<keyword evidence="6 8" id="KW-1133">Transmembrane helix</keyword>
<dbReference type="Proteomes" id="UP000011220">
    <property type="component" value="Chromosome"/>
</dbReference>
<comment type="similarity">
    <text evidence="2">Belongs to the binding-protein-dependent transport system permease family. FecCD subfamily.</text>
</comment>
<evidence type="ECO:0000256" key="3">
    <source>
        <dbReference type="ARBA" id="ARBA00022448"/>
    </source>
</evidence>
<dbReference type="CDD" id="cd06550">
    <property type="entry name" value="TM_ABC_iron-siderophores_like"/>
    <property type="match status" value="1"/>
</dbReference>
<evidence type="ECO:0000256" key="2">
    <source>
        <dbReference type="ARBA" id="ARBA00007935"/>
    </source>
</evidence>
<proteinExistence type="inferred from homology"/>
<dbReference type="GO" id="GO:0033214">
    <property type="term" value="P:siderophore-iron import into cell"/>
    <property type="evidence" value="ECO:0007669"/>
    <property type="project" value="TreeGrafter"/>
</dbReference>
<feature type="transmembrane region" description="Helical" evidence="8">
    <location>
        <begin position="163"/>
        <end position="185"/>
    </location>
</feature>
<feature type="transmembrane region" description="Helical" evidence="8">
    <location>
        <begin position="136"/>
        <end position="157"/>
    </location>
</feature>
<dbReference type="InterPro" id="IPR000522">
    <property type="entry name" value="ABC_transptr_permease_BtuC"/>
</dbReference>
<dbReference type="PANTHER" id="PTHR30472:SF27">
    <property type="entry name" value="PETROBACTIN IMPORT SYSTEM PERMEASE PROTEIN YCLN"/>
    <property type="match status" value="1"/>
</dbReference>
<feature type="transmembrane region" description="Helical" evidence="8">
    <location>
        <begin position="294"/>
        <end position="316"/>
    </location>
</feature>
<dbReference type="EMBL" id="CP004044">
    <property type="protein sequence ID" value="AGC68838.1"/>
    <property type="molecule type" value="Genomic_DNA"/>
</dbReference>
<feature type="transmembrane region" description="Helical" evidence="8">
    <location>
        <begin position="108"/>
        <end position="127"/>
    </location>
</feature>
<dbReference type="GO" id="GO:0022857">
    <property type="term" value="F:transmembrane transporter activity"/>
    <property type="evidence" value="ECO:0007669"/>
    <property type="project" value="InterPro"/>
</dbReference>
<accession>L7VTE0</accession>